<protein>
    <submittedName>
        <fullName evidence="1">Uncharacterized protein</fullName>
    </submittedName>
</protein>
<proteinExistence type="predicted"/>
<dbReference type="EMBL" id="RAWM01000178">
    <property type="protein sequence ID" value="RKH58996.1"/>
    <property type="molecule type" value="Genomic_DNA"/>
</dbReference>
<gene>
    <name evidence="1" type="ORF">D7X96_36025</name>
</gene>
<comment type="caution">
    <text evidence="1">The sequence shown here is derived from an EMBL/GenBank/DDBJ whole genome shotgun (WGS) entry which is preliminary data.</text>
</comment>
<reference evidence="2" key="1">
    <citation type="submission" date="2018-09" db="EMBL/GenBank/DDBJ databases">
        <authorList>
            <person name="Livingstone P.G."/>
            <person name="Whitworth D.E."/>
        </authorList>
    </citation>
    <scope>NUCLEOTIDE SEQUENCE [LARGE SCALE GENOMIC DNA]</scope>
    <source>
        <strain evidence="2">AB047A</strain>
    </source>
</reference>
<dbReference type="AlphaFoldDB" id="A0A3A8PRA9"/>
<dbReference type="OrthoDB" id="9800361at2"/>
<name>A0A3A8PRA9_9BACT</name>
<dbReference type="RefSeq" id="WP_121771772.1">
    <property type="nucleotide sequence ID" value="NZ_RAWM01000178.1"/>
</dbReference>
<sequence>MPSEIEVPCKHCGAVFRVRKFKSIARDKDSLSCTECGNELMSWNGGVMYLEPKLISGATKKPQ</sequence>
<dbReference type="NCBIfam" id="TIGR02098">
    <property type="entry name" value="MJ0042_CXXC"/>
    <property type="match status" value="1"/>
</dbReference>
<organism evidence="1 2">
    <name type="scientific">Corallococcus interemptor</name>
    <dbReference type="NCBI Taxonomy" id="2316720"/>
    <lineage>
        <taxon>Bacteria</taxon>
        <taxon>Pseudomonadati</taxon>
        <taxon>Myxococcota</taxon>
        <taxon>Myxococcia</taxon>
        <taxon>Myxococcales</taxon>
        <taxon>Cystobacterineae</taxon>
        <taxon>Myxococcaceae</taxon>
        <taxon>Corallococcus</taxon>
    </lineage>
</organism>
<evidence type="ECO:0000313" key="1">
    <source>
        <dbReference type="EMBL" id="RKH58996.1"/>
    </source>
</evidence>
<dbReference type="InterPro" id="IPR011723">
    <property type="entry name" value="Znf/thioredoxin_put"/>
</dbReference>
<evidence type="ECO:0000313" key="2">
    <source>
        <dbReference type="Proteomes" id="UP000282656"/>
    </source>
</evidence>
<accession>A0A3A8PRA9</accession>
<dbReference type="Proteomes" id="UP000282656">
    <property type="component" value="Unassembled WGS sequence"/>
</dbReference>
<keyword evidence="2" id="KW-1185">Reference proteome</keyword>